<proteinExistence type="predicted"/>
<evidence type="ECO:0000313" key="4">
    <source>
        <dbReference type="EMBL" id="CAD1546554.1"/>
    </source>
</evidence>
<dbReference type="Pfam" id="PF14529">
    <property type="entry name" value="Exo_endo_phos_2"/>
    <property type="match status" value="1"/>
</dbReference>
<dbReference type="GO" id="GO:0003824">
    <property type="term" value="F:catalytic activity"/>
    <property type="evidence" value="ECO:0007669"/>
    <property type="project" value="InterPro"/>
</dbReference>
<dbReference type="InterPro" id="IPR036691">
    <property type="entry name" value="Endo/exonu/phosph_ase_sf"/>
</dbReference>
<evidence type="ECO:0000256" key="2">
    <source>
        <dbReference type="SAM" id="MobiDB-lite"/>
    </source>
</evidence>
<dbReference type="GO" id="GO:0071897">
    <property type="term" value="P:DNA biosynthetic process"/>
    <property type="evidence" value="ECO:0007669"/>
    <property type="project" value="UniProtKB-ARBA"/>
</dbReference>
<accession>A0A6V7J8G0</accession>
<dbReference type="Gene3D" id="3.60.10.10">
    <property type="entry name" value="Endonuclease/exonuclease/phosphatase"/>
    <property type="match status" value="1"/>
</dbReference>
<feature type="region of interest" description="Disordered" evidence="2">
    <location>
        <begin position="240"/>
        <end position="262"/>
    </location>
</feature>
<dbReference type="InterPro" id="IPR043502">
    <property type="entry name" value="DNA/RNA_pol_sf"/>
</dbReference>
<evidence type="ECO:0000256" key="1">
    <source>
        <dbReference type="SAM" id="Coils"/>
    </source>
</evidence>
<dbReference type="SUPFAM" id="SSF56219">
    <property type="entry name" value="DNase I-like"/>
    <property type="match status" value="1"/>
</dbReference>
<dbReference type="SUPFAM" id="SSF56672">
    <property type="entry name" value="DNA/RNA polymerases"/>
    <property type="match status" value="1"/>
</dbReference>
<reference evidence="4" key="1">
    <citation type="submission" date="2020-07" db="EMBL/GenBank/DDBJ databases">
        <authorList>
            <person name="Ferguson B K."/>
        </authorList>
    </citation>
    <scope>NUCLEOTIDE SEQUENCE</scope>
    <source>
        <strain evidence="4">L06</strain>
    </source>
</reference>
<organism evidence="4">
    <name type="scientific">Bracon brevicornis</name>
    <dbReference type="NCBI Taxonomy" id="1563983"/>
    <lineage>
        <taxon>Eukaryota</taxon>
        <taxon>Metazoa</taxon>
        <taxon>Ecdysozoa</taxon>
        <taxon>Arthropoda</taxon>
        <taxon>Hexapoda</taxon>
        <taxon>Insecta</taxon>
        <taxon>Pterygota</taxon>
        <taxon>Neoptera</taxon>
        <taxon>Endopterygota</taxon>
        <taxon>Hymenoptera</taxon>
        <taxon>Apocrita</taxon>
        <taxon>Ichneumonoidea</taxon>
        <taxon>Braconidae</taxon>
        <taxon>Braconinae</taxon>
        <taxon>Bracon</taxon>
    </lineage>
</organism>
<feature type="coiled-coil region" evidence="1">
    <location>
        <begin position="294"/>
        <end position="321"/>
    </location>
</feature>
<keyword evidence="1" id="KW-0175">Coiled coil</keyword>
<sequence>MRLHRKERDEELGGGVAIALKNDLKWHPVDLDNEIFNQKNFEVTSVYIQLNNNQKLFCFSISKAPKFNIKKEEWTTLFEQIKLITKDNPTIIGGDLNAKNTIYGSSRTNPSGQNLMRSLAYFDLHVLNNGKHTRYDKASNSTDVMDITLSNGSLAARCTWDVTDWDLNSAHSVISIKINDLYLKGRSHRPGLNTRKTDWEKFQTSLKQTINQGNFMEDNHLILYAKLCEEIIKNVKLNGGKSLNNNSNNNHNNENDEPPRPQTKIRKVFKSWWDEEKCNPLIQKRSDALKKLKQDNSRENMEEYLRILSETQKELKLIKRNHFHNFISSINPRMPLQTVWNNIRKFSGTNTQPKAQNNDKKIGEINKAINKLVKTIPDSYKEPQASQTAGENAINNIWIPITFQELKTIRNNLKKNSAVGPDLISNSIIKNLPDEAITIINHIFNKIMETGKTPEEWKNFDICLIPKPGSDGLRPISLASCMMKTFERAFMNRLEYFLEADLVIPHTQYGFRKGKSCLDNLAIL</sequence>
<name>A0A6V7J8G0_9HYME</name>
<feature type="domain" description="Endonuclease/exonuclease/phosphatase" evidence="3">
    <location>
        <begin position="71"/>
        <end position="174"/>
    </location>
</feature>
<dbReference type="AlphaFoldDB" id="A0A6V7J8G0"/>
<dbReference type="InterPro" id="IPR005135">
    <property type="entry name" value="Endo/exonuclease/phosphatase"/>
</dbReference>
<protein>
    <recommendedName>
        <fullName evidence="3">Endonuclease/exonuclease/phosphatase domain-containing protein</fullName>
    </recommendedName>
</protein>
<gene>
    <name evidence="4" type="ORF">BBRV_LOCUS41861</name>
</gene>
<evidence type="ECO:0000259" key="3">
    <source>
        <dbReference type="Pfam" id="PF14529"/>
    </source>
</evidence>
<dbReference type="PANTHER" id="PTHR19446">
    <property type="entry name" value="REVERSE TRANSCRIPTASES"/>
    <property type="match status" value="1"/>
</dbReference>
<feature type="compositionally biased region" description="Low complexity" evidence="2">
    <location>
        <begin position="240"/>
        <end position="252"/>
    </location>
</feature>
<dbReference type="EMBL" id="CADCXW020000014">
    <property type="protein sequence ID" value="CAD1546554.1"/>
    <property type="molecule type" value="Genomic_DNA"/>
</dbReference>